<name>A0A7I7JWY9_9MYCO</name>
<evidence type="ECO:0000256" key="1">
    <source>
        <dbReference type="SAM" id="Phobius"/>
    </source>
</evidence>
<keyword evidence="1" id="KW-0472">Membrane</keyword>
<gene>
    <name evidence="2" type="ORF">MDUV_06740</name>
</gene>
<accession>A0A7I7JWY9</accession>
<protein>
    <recommendedName>
        <fullName evidence="4">Integral membrane protein</fullName>
    </recommendedName>
</protein>
<keyword evidence="3" id="KW-1185">Reference proteome</keyword>
<feature type="transmembrane region" description="Helical" evidence="1">
    <location>
        <begin position="33"/>
        <end position="50"/>
    </location>
</feature>
<feature type="transmembrane region" description="Helical" evidence="1">
    <location>
        <begin position="165"/>
        <end position="186"/>
    </location>
</feature>
<feature type="transmembrane region" description="Helical" evidence="1">
    <location>
        <begin position="105"/>
        <end position="125"/>
    </location>
</feature>
<evidence type="ECO:0000313" key="3">
    <source>
        <dbReference type="Proteomes" id="UP000467006"/>
    </source>
</evidence>
<reference evidence="2 3" key="1">
    <citation type="journal article" date="2019" name="Emerg. Microbes Infect.">
        <title>Comprehensive subspecies identification of 175 nontuberculous mycobacteria species based on 7547 genomic profiles.</title>
        <authorList>
            <person name="Matsumoto Y."/>
            <person name="Kinjo T."/>
            <person name="Motooka D."/>
            <person name="Nabeya D."/>
            <person name="Jung N."/>
            <person name="Uechi K."/>
            <person name="Horii T."/>
            <person name="Iida T."/>
            <person name="Fujita J."/>
            <person name="Nakamura S."/>
        </authorList>
    </citation>
    <scope>NUCLEOTIDE SEQUENCE [LARGE SCALE GENOMIC DNA]</scope>
    <source>
        <strain evidence="2 3">JCM 6396</strain>
    </source>
</reference>
<keyword evidence="1" id="KW-0812">Transmembrane</keyword>
<evidence type="ECO:0008006" key="4">
    <source>
        <dbReference type="Google" id="ProtNLM"/>
    </source>
</evidence>
<dbReference type="AlphaFoldDB" id="A0A7I7JWY9"/>
<dbReference type="KEGG" id="mdu:MDUV_06740"/>
<organism evidence="2 3">
    <name type="scientific">Mycolicibacterium duvalii</name>
    <dbReference type="NCBI Taxonomy" id="39688"/>
    <lineage>
        <taxon>Bacteria</taxon>
        <taxon>Bacillati</taxon>
        <taxon>Actinomycetota</taxon>
        <taxon>Actinomycetes</taxon>
        <taxon>Mycobacteriales</taxon>
        <taxon>Mycobacteriaceae</taxon>
        <taxon>Mycolicibacterium</taxon>
    </lineage>
</organism>
<feature type="transmembrane region" description="Helical" evidence="1">
    <location>
        <begin position="62"/>
        <end position="85"/>
    </location>
</feature>
<dbReference type="Proteomes" id="UP000467006">
    <property type="component" value="Chromosome"/>
</dbReference>
<feature type="transmembrane region" description="Helical" evidence="1">
    <location>
        <begin position="132"/>
        <end position="153"/>
    </location>
</feature>
<proteinExistence type="predicted"/>
<keyword evidence="1" id="KW-1133">Transmembrane helix</keyword>
<sequence length="207" mass="21156">MIAGVAFAVLYATAVLILPAAGGGDPSVLRARALLLVFAALALGWLAAVVRDRLTGPPAHLFTIGATLLLAQLCVATWLSAGPAIRPGQVTEGTAATLADLASLWLPTATIGHILVAVPILLAANDDHLPRWIGTAAAVFIVEQLIETITIIGPPGSFISPGGPMNVYLGASLTAAFFGALGVAVSRSRPEPTDIRDEVVSDEPVGE</sequence>
<dbReference type="EMBL" id="AP022563">
    <property type="protein sequence ID" value="BBX15814.1"/>
    <property type="molecule type" value="Genomic_DNA"/>
</dbReference>
<evidence type="ECO:0000313" key="2">
    <source>
        <dbReference type="EMBL" id="BBX15814.1"/>
    </source>
</evidence>